<dbReference type="GO" id="GO:0005783">
    <property type="term" value="C:endoplasmic reticulum"/>
    <property type="evidence" value="ECO:0007669"/>
    <property type="project" value="TreeGrafter"/>
</dbReference>
<sequence>MSTKTKTTTTTTPNYGTIPTSTPTTASPHSNAPFYTRAIAHRRSWREFLSPSSFSLPTSYATATARIRRNLNYFRFNYSLTTLLILFLSLLYHPISMIVFLSIFVLWIFLYFSRDTPIFVFNRSIDDRVVLVLLFVVTVVALVLTKVGVNVLIALSVALVVVGLHAAFRGVDDLFLDDVDDDDVDGSGLVDVVQGHPLRPTYARVV</sequence>
<evidence type="ECO:0000256" key="2">
    <source>
        <dbReference type="ARBA" id="ARBA00004141"/>
    </source>
</evidence>
<dbReference type="GO" id="GO:0016020">
    <property type="term" value="C:membrane"/>
    <property type="evidence" value="ECO:0007669"/>
    <property type="project" value="UniProtKB-SubCell"/>
</dbReference>
<comment type="subcellular location">
    <subcellularLocation>
        <location evidence="2 7">Membrane</location>
        <topology evidence="2 7">Multi-pass membrane protein</topology>
    </subcellularLocation>
</comment>
<dbReference type="GO" id="GO:0016192">
    <property type="term" value="P:vesicle-mediated transport"/>
    <property type="evidence" value="ECO:0007669"/>
    <property type="project" value="TreeGrafter"/>
</dbReference>
<feature type="region of interest" description="Disordered" evidence="8">
    <location>
        <begin position="1"/>
        <end position="27"/>
    </location>
</feature>
<evidence type="ECO:0000256" key="4">
    <source>
        <dbReference type="ARBA" id="ARBA00022692"/>
    </source>
</evidence>
<accession>A0AAW1IQS2</accession>
<feature type="transmembrane region" description="Helical" evidence="7">
    <location>
        <begin position="125"/>
        <end position="145"/>
    </location>
</feature>
<feature type="transmembrane region" description="Helical" evidence="7">
    <location>
        <begin position="73"/>
        <end position="91"/>
    </location>
</feature>
<evidence type="ECO:0000256" key="5">
    <source>
        <dbReference type="ARBA" id="ARBA00022989"/>
    </source>
</evidence>
<name>A0AAW1IQS2_SAPOF</name>
<feature type="transmembrane region" description="Helical" evidence="7">
    <location>
        <begin position="151"/>
        <end position="168"/>
    </location>
</feature>
<keyword evidence="10" id="KW-1185">Reference proteome</keyword>
<evidence type="ECO:0000313" key="10">
    <source>
        <dbReference type="Proteomes" id="UP001443914"/>
    </source>
</evidence>
<evidence type="ECO:0000256" key="6">
    <source>
        <dbReference type="ARBA" id="ARBA00023136"/>
    </source>
</evidence>
<gene>
    <name evidence="9" type="ORF">RND81_09G217200</name>
</gene>
<dbReference type="AlphaFoldDB" id="A0AAW1IQS2"/>
<proteinExistence type="inferred from homology"/>
<keyword evidence="5 7" id="KW-1133">Transmembrane helix</keyword>
<evidence type="ECO:0000256" key="7">
    <source>
        <dbReference type="RuleBase" id="RU363107"/>
    </source>
</evidence>
<organism evidence="9 10">
    <name type="scientific">Saponaria officinalis</name>
    <name type="common">Common soapwort</name>
    <name type="synonym">Lychnis saponaria</name>
    <dbReference type="NCBI Taxonomy" id="3572"/>
    <lineage>
        <taxon>Eukaryota</taxon>
        <taxon>Viridiplantae</taxon>
        <taxon>Streptophyta</taxon>
        <taxon>Embryophyta</taxon>
        <taxon>Tracheophyta</taxon>
        <taxon>Spermatophyta</taxon>
        <taxon>Magnoliopsida</taxon>
        <taxon>eudicotyledons</taxon>
        <taxon>Gunneridae</taxon>
        <taxon>Pentapetalae</taxon>
        <taxon>Caryophyllales</taxon>
        <taxon>Caryophyllaceae</taxon>
        <taxon>Caryophylleae</taxon>
        <taxon>Saponaria</taxon>
    </lineage>
</organism>
<comment type="caution">
    <text evidence="9">The sequence shown here is derived from an EMBL/GenBank/DDBJ whole genome shotgun (WGS) entry which is preliminary data.</text>
</comment>
<dbReference type="EMBL" id="JBDFQZ010000009">
    <property type="protein sequence ID" value="KAK9691753.1"/>
    <property type="molecule type" value="Genomic_DNA"/>
</dbReference>
<dbReference type="Proteomes" id="UP001443914">
    <property type="component" value="Unassembled WGS sequence"/>
</dbReference>
<dbReference type="PANTHER" id="PTHR19317">
    <property type="entry name" value="PRENYLATED RAB ACCEPTOR 1-RELATED"/>
    <property type="match status" value="1"/>
</dbReference>
<comment type="function">
    <text evidence="1 7">May be involved in both secretory and endocytic intracellular trafficking in the endosomal/prevacuolar compartments.</text>
</comment>
<evidence type="ECO:0000313" key="9">
    <source>
        <dbReference type="EMBL" id="KAK9691753.1"/>
    </source>
</evidence>
<reference evidence="9" key="1">
    <citation type="submission" date="2024-03" db="EMBL/GenBank/DDBJ databases">
        <title>WGS assembly of Saponaria officinalis var. Norfolk2.</title>
        <authorList>
            <person name="Jenkins J."/>
            <person name="Shu S."/>
            <person name="Grimwood J."/>
            <person name="Barry K."/>
            <person name="Goodstein D."/>
            <person name="Schmutz J."/>
            <person name="Leebens-Mack J."/>
            <person name="Osbourn A."/>
        </authorList>
    </citation>
    <scope>NUCLEOTIDE SEQUENCE [LARGE SCALE GENOMIC DNA]</scope>
    <source>
        <strain evidence="9">JIC</strain>
    </source>
</reference>
<keyword evidence="4 7" id="KW-0812">Transmembrane</keyword>
<keyword evidence="6 7" id="KW-0472">Membrane</keyword>
<protein>
    <recommendedName>
        <fullName evidence="7">PRA1 family protein</fullName>
    </recommendedName>
</protein>
<dbReference type="GO" id="GO:0005794">
    <property type="term" value="C:Golgi apparatus"/>
    <property type="evidence" value="ECO:0007669"/>
    <property type="project" value="TreeGrafter"/>
</dbReference>
<dbReference type="InterPro" id="IPR004895">
    <property type="entry name" value="Prenylated_rab_accept_PRA1"/>
</dbReference>
<comment type="similarity">
    <text evidence="3 7">Belongs to the PRA1 family.</text>
</comment>
<evidence type="ECO:0000256" key="8">
    <source>
        <dbReference type="SAM" id="MobiDB-lite"/>
    </source>
</evidence>
<evidence type="ECO:0000256" key="1">
    <source>
        <dbReference type="ARBA" id="ARBA00002501"/>
    </source>
</evidence>
<dbReference type="Pfam" id="PF03208">
    <property type="entry name" value="PRA1"/>
    <property type="match status" value="1"/>
</dbReference>
<evidence type="ECO:0000256" key="3">
    <source>
        <dbReference type="ARBA" id="ARBA00006483"/>
    </source>
</evidence>
<dbReference type="PANTHER" id="PTHR19317:SF84">
    <property type="entry name" value="PRA1 FAMILY PROTEIN"/>
    <property type="match status" value="1"/>
</dbReference>
<keyword evidence="7" id="KW-0813">Transport</keyword>